<dbReference type="AlphaFoldDB" id="B0XX78"/>
<reference evidence="2 3" key="1">
    <citation type="journal article" date="2008" name="PLoS Genet.">
        <title>Genomic islands in the pathogenic filamentous fungus Aspergillus fumigatus.</title>
        <authorList>
            <person name="Fedorova N.D."/>
            <person name="Khaldi N."/>
            <person name="Joardar V.S."/>
            <person name="Maiti R."/>
            <person name="Amedeo P."/>
            <person name="Anderson M.J."/>
            <person name="Crabtree J."/>
            <person name="Silva J.C."/>
            <person name="Badger J.H."/>
            <person name="Albarraq A."/>
            <person name="Angiuoli S."/>
            <person name="Bussey H."/>
            <person name="Bowyer P."/>
            <person name="Cotty P.J."/>
            <person name="Dyer P.S."/>
            <person name="Egan A."/>
            <person name="Galens K."/>
            <person name="Fraser-Liggett C.M."/>
            <person name="Haas B.J."/>
            <person name="Inman J.M."/>
            <person name="Kent R."/>
            <person name="Lemieux S."/>
            <person name="Malavazi I."/>
            <person name="Orvis J."/>
            <person name="Roemer T."/>
            <person name="Ronning C.M."/>
            <person name="Sundaram J.P."/>
            <person name="Sutton G."/>
            <person name="Turner G."/>
            <person name="Venter J.C."/>
            <person name="White O.R."/>
            <person name="Whitty B.R."/>
            <person name="Youngman P."/>
            <person name="Wolfe K.H."/>
            <person name="Goldman G.H."/>
            <person name="Wortman J.R."/>
            <person name="Jiang B."/>
            <person name="Denning D.W."/>
            <person name="Nierman W.C."/>
        </authorList>
    </citation>
    <scope>NUCLEOTIDE SEQUENCE [LARGE SCALE GENOMIC DNA]</scope>
    <source>
        <strain evidence="3">CBS 144.89 / FGSC A1163 / CEA10</strain>
    </source>
</reference>
<dbReference type="VEuPathDB" id="FungiDB:AFUB_037110"/>
<protein>
    <recommendedName>
        <fullName evidence="1">Hypervirulence associated protein TUDOR domain-containing protein</fullName>
    </recommendedName>
</protein>
<name>B0XX78_ASPFC</name>
<evidence type="ECO:0000313" key="2">
    <source>
        <dbReference type="EMBL" id="EDP52545.1"/>
    </source>
</evidence>
<dbReference type="InterPro" id="IPR021331">
    <property type="entry name" value="Hva1_TUDOR"/>
</dbReference>
<gene>
    <name evidence="2" type="ORF">AFUB_037110</name>
</gene>
<feature type="domain" description="Hypervirulence associated protein TUDOR" evidence="1">
    <location>
        <begin position="45"/>
        <end position="93"/>
    </location>
</feature>
<dbReference type="HOGENOM" id="CLU_2157792_0_0_1"/>
<dbReference type="Proteomes" id="UP000001699">
    <property type="component" value="Unassembled WGS sequence"/>
</dbReference>
<dbReference type="OrthoDB" id="10052172at2759"/>
<accession>B0XX78</accession>
<organism evidence="2 3">
    <name type="scientific">Aspergillus fumigatus (strain CBS 144.89 / FGSC A1163 / CEA10)</name>
    <name type="common">Neosartorya fumigata</name>
    <dbReference type="NCBI Taxonomy" id="451804"/>
    <lineage>
        <taxon>Eukaryota</taxon>
        <taxon>Fungi</taxon>
        <taxon>Dikarya</taxon>
        <taxon>Ascomycota</taxon>
        <taxon>Pezizomycotina</taxon>
        <taxon>Eurotiomycetes</taxon>
        <taxon>Eurotiomycetidae</taxon>
        <taxon>Eurotiales</taxon>
        <taxon>Aspergillaceae</taxon>
        <taxon>Aspergillus</taxon>
        <taxon>Aspergillus subgen. Fumigati</taxon>
    </lineage>
</organism>
<evidence type="ECO:0000313" key="3">
    <source>
        <dbReference type="Proteomes" id="UP000001699"/>
    </source>
</evidence>
<dbReference type="EMBL" id="DS499596">
    <property type="protein sequence ID" value="EDP52545.1"/>
    <property type="molecule type" value="Genomic_DNA"/>
</dbReference>
<proteinExistence type="predicted"/>
<dbReference type="Pfam" id="PF11160">
    <property type="entry name" value="Hva1_TUDOR"/>
    <property type="match status" value="1"/>
</dbReference>
<keyword evidence="3" id="KW-1185">Reference proteome</keyword>
<sequence length="111" mass="12077">MATQHINSWLDSSSASLKTSSCFGDLDYISDSVDLSVIMPDYRKGEKVRYKPVGGPESKTSEAVGIIREVATEPTQMTGRNVAASDEEPRYTVSYYFIQCVAGGANWGGKD</sequence>
<evidence type="ECO:0000259" key="1">
    <source>
        <dbReference type="Pfam" id="PF11160"/>
    </source>
</evidence>